<dbReference type="InterPro" id="IPR037913">
    <property type="entry name" value="ACD_IbpA/B"/>
</dbReference>
<feature type="domain" description="SHSP" evidence="4">
    <location>
        <begin position="28"/>
        <end position="138"/>
    </location>
</feature>
<protein>
    <submittedName>
        <fullName evidence="5">Small heat shock protein</fullName>
    </submittedName>
</protein>
<dbReference type="SUPFAM" id="SSF49764">
    <property type="entry name" value="HSP20-like chaperones"/>
    <property type="match status" value="1"/>
</dbReference>
<reference evidence="5 6" key="1">
    <citation type="submission" date="2014-11" db="EMBL/GenBank/DDBJ databases">
        <title>Symbiosis island explosion on the genome of extra-slow-growing strains of soybean bradyrhizobia with massive insertion sequences.</title>
        <authorList>
            <person name="Iida T."/>
            <person name="Minamisawa K."/>
        </authorList>
    </citation>
    <scope>NUCLEOTIDE SEQUENCE [LARGE SCALE GENOMIC DNA]</scope>
    <source>
        <strain evidence="5 6">NK6</strain>
    </source>
</reference>
<keyword evidence="1 5" id="KW-0346">Stress response</keyword>
<accession>A0A0E4FRN2</accession>
<dbReference type="RefSeq" id="WP_060908592.1">
    <property type="nucleotide sequence ID" value="NZ_JBEUNY010000001.1"/>
</dbReference>
<dbReference type="PANTHER" id="PTHR47062:SF1">
    <property type="entry name" value="SMALL HEAT SHOCK PROTEIN IBPA"/>
    <property type="match status" value="1"/>
</dbReference>
<dbReference type="Proteomes" id="UP000063308">
    <property type="component" value="Chromosome"/>
</dbReference>
<dbReference type="CDD" id="cd06470">
    <property type="entry name" value="ACD_IbpA-B_like"/>
    <property type="match status" value="1"/>
</dbReference>
<evidence type="ECO:0000259" key="4">
    <source>
        <dbReference type="PROSITE" id="PS01031"/>
    </source>
</evidence>
<proteinExistence type="inferred from homology"/>
<dbReference type="InterPro" id="IPR008978">
    <property type="entry name" value="HSP20-like_chaperone"/>
</dbReference>
<name>A0A0E4FRN2_9BRAD</name>
<comment type="similarity">
    <text evidence="2 3">Belongs to the small heat shock protein (HSP20) family.</text>
</comment>
<organism evidence="5 6">
    <name type="scientific">Bradyrhizobium diazoefficiens</name>
    <dbReference type="NCBI Taxonomy" id="1355477"/>
    <lineage>
        <taxon>Bacteria</taxon>
        <taxon>Pseudomonadati</taxon>
        <taxon>Pseudomonadota</taxon>
        <taxon>Alphaproteobacteria</taxon>
        <taxon>Hyphomicrobiales</taxon>
        <taxon>Nitrobacteraceae</taxon>
        <taxon>Bradyrhizobium</taxon>
    </lineage>
</organism>
<gene>
    <name evidence="5" type="ORF">NK6_1425</name>
</gene>
<dbReference type="Gene3D" id="2.60.40.790">
    <property type="match status" value="1"/>
</dbReference>
<sequence>MRTYDFSPLWRSTIGFDRLFDLVETAQRAGEDNYPPYNIERVSEDRYQISLAIAGFSPDEVSVTAEQNAVIVEGNKADKAEREYLYRGISARPFKRQFNLADYVQVQSAAFENGLLKIELIREIPEAMKPRRIAINGAPSGTVHQIEGKAA</sequence>
<dbReference type="Pfam" id="PF00011">
    <property type="entry name" value="HSP20"/>
    <property type="match status" value="1"/>
</dbReference>
<dbReference type="InterPro" id="IPR002068">
    <property type="entry name" value="A-crystallin/Hsp20_dom"/>
</dbReference>
<evidence type="ECO:0000313" key="5">
    <source>
        <dbReference type="EMBL" id="BAR54609.1"/>
    </source>
</evidence>
<evidence type="ECO:0000256" key="3">
    <source>
        <dbReference type="RuleBase" id="RU003616"/>
    </source>
</evidence>
<dbReference type="PANTHER" id="PTHR47062">
    <property type="match status" value="1"/>
</dbReference>
<dbReference type="EMBL" id="AP014685">
    <property type="protein sequence ID" value="BAR54609.1"/>
    <property type="molecule type" value="Genomic_DNA"/>
</dbReference>
<evidence type="ECO:0000313" key="6">
    <source>
        <dbReference type="Proteomes" id="UP000063308"/>
    </source>
</evidence>
<dbReference type="PROSITE" id="PS01031">
    <property type="entry name" value="SHSP"/>
    <property type="match status" value="1"/>
</dbReference>
<evidence type="ECO:0000256" key="2">
    <source>
        <dbReference type="PROSITE-ProRule" id="PRU00285"/>
    </source>
</evidence>
<evidence type="ECO:0000256" key="1">
    <source>
        <dbReference type="ARBA" id="ARBA00023016"/>
    </source>
</evidence>
<dbReference type="AlphaFoldDB" id="A0A0E4FRN2"/>